<dbReference type="PROSITE" id="PS51257">
    <property type="entry name" value="PROKAR_LIPOPROTEIN"/>
    <property type="match status" value="1"/>
</dbReference>
<dbReference type="Gene3D" id="2.60.40.1120">
    <property type="entry name" value="Carboxypeptidase-like, regulatory domain"/>
    <property type="match status" value="1"/>
</dbReference>
<evidence type="ECO:0000259" key="1">
    <source>
        <dbReference type="Pfam" id="PF12866"/>
    </source>
</evidence>
<dbReference type="Pfam" id="PF12866">
    <property type="entry name" value="DUF3823"/>
    <property type="match status" value="1"/>
</dbReference>
<proteinExistence type="predicted"/>
<feature type="domain" description="DUF3823" evidence="1">
    <location>
        <begin position="29"/>
        <end position="115"/>
    </location>
</feature>
<reference evidence="3" key="2">
    <citation type="journal article" date="2024" name="Antonie Van Leeuwenhoek">
        <title>Roseihalotalea indica gen. nov., sp. nov., a halophilic Bacteroidetes from mesopelagic Southwest Indian Ocean with higher carbohydrate metabolic potential.</title>
        <authorList>
            <person name="Chen B."/>
            <person name="Zhang M."/>
            <person name="Lin D."/>
            <person name="Ye J."/>
            <person name="Tang K."/>
        </authorList>
    </citation>
    <scope>NUCLEOTIDE SEQUENCE</scope>
    <source>
        <strain evidence="3">TK19036</strain>
    </source>
</reference>
<protein>
    <submittedName>
        <fullName evidence="3">DUF3823 domain-containing protein</fullName>
    </submittedName>
</protein>
<evidence type="ECO:0000313" key="3">
    <source>
        <dbReference type="EMBL" id="WKN34093.1"/>
    </source>
</evidence>
<name>A0AA49GHT5_9BACT</name>
<dbReference type="InterPro" id="IPR041186">
    <property type="entry name" value="DUF3823_C"/>
</dbReference>
<sequence>MKNLYIIATLLVLFLSGCEKDNYDPPSAVLTGQIVYEGNPLGVRSDGVQLELWQYGYDDFEKIPVFVAQDGTFSTSLFDGDYKLVLLRGNGPWLEDIDSLDVTLRGAANIDVPVNPYYIINNENFARNGSTIEATFSVDDVNPALGVEYVSLYLGESMIVDQVRKESEFIIPGGDVQFGTSLNLSAEIPAGSIDKGYVFARAGVKTAGVAEMLYTQVYKIEL</sequence>
<dbReference type="EMBL" id="CP120682">
    <property type="protein sequence ID" value="WKN34093.1"/>
    <property type="molecule type" value="Genomic_DNA"/>
</dbReference>
<dbReference type="AlphaFoldDB" id="A0AA49GHT5"/>
<evidence type="ECO:0000259" key="2">
    <source>
        <dbReference type="Pfam" id="PF18003"/>
    </source>
</evidence>
<dbReference type="Pfam" id="PF18003">
    <property type="entry name" value="DUF3823_C"/>
    <property type="match status" value="1"/>
</dbReference>
<accession>A0AA49GHT5</accession>
<feature type="domain" description="DUF3823" evidence="2">
    <location>
        <begin position="118"/>
        <end position="219"/>
    </location>
</feature>
<dbReference type="InterPro" id="IPR024278">
    <property type="entry name" value="DUF3823_N"/>
</dbReference>
<dbReference type="Gene3D" id="2.60.40.2060">
    <property type="match status" value="1"/>
</dbReference>
<gene>
    <name evidence="3" type="ORF">K4G66_17070</name>
</gene>
<organism evidence="3">
    <name type="scientific">Roseihalotalea indica</name>
    <dbReference type="NCBI Taxonomy" id="2867963"/>
    <lineage>
        <taxon>Bacteria</taxon>
        <taxon>Pseudomonadati</taxon>
        <taxon>Bacteroidota</taxon>
        <taxon>Cytophagia</taxon>
        <taxon>Cytophagales</taxon>
        <taxon>Catalimonadaceae</taxon>
        <taxon>Roseihalotalea</taxon>
    </lineage>
</organism>
<reference evidence="3" key="1">
    <citation type="journal article" date="2023" name="Comput. Struct. Biotechnol. J.">
        <title>Discovery of a novel marine Bacteroidetes with a rich repertoire of carbohydrate-active enzymes.</title>
        <authorList>
            <person name="Chen B."/>
            <person name="Liu G."/>
            <person name="Chen Q."/>
            <person name="Wang H."/>
            <person name="Liu L."/>
            <person name="Tang K."/>
        </authorList>
    </citation>
    <scope>NUCLEOTIDE SEQUENCE</scope>
    <source>
        <strain evidence="3">TK19036</strain>
    </source>
</reference>